<feature type="compositionally biased region" description="Gly residues" evidence="6">
    <location>
        <begin position="301"/>
        <end position="337"/>
    </location>
</feature>
<feature type="region of interest" description="Disordered" evidence="6">
    <location>
        <begin position="1"/>
        <end position="28"/>
    </location>
</feature>
<feature type="compositionally biased region" description="Low complexity" evidence="6">
    <location>
        <begin position="521"/>
        <end position="533"/>
    </location>
</feature>
<dbReference type="KEGG" id="cput:CONPUDRAFT_162816"/>
<evidence type="ECO:0008006" key="9">
    <source>
        <dbReference type="Google" id="ProtNLM"/>
    </source>
</evidence>
<organism evidence="7 8">
    <name type="scientific">Coniophora puteana (strain RWD-64-598)</name>
    <name type="common">Brown rot fungus</name>
    <dbReference type="NCBI Taxonomy" id="741705"/>
    <lineage>
        <taxon>Eukaryota</taxon>
        <taxon>Fungi</taxon>
        <taxon>Dikarya</taxon>
        <taxon>Basidiomycota</taxon>
        <taxon>Agaricomycotina</taxon>
        <taxon>Agaricomycetes</taxon>
        <taxon>Agaricomycetidae</taxon>
        <taxon>Boletales</taxon>
        <taxon>Coniophorineae</taxon>
        <taxon>Coniophoraceae</taxon>
        <taxon>Coniophora</taxon>
    </lineage>
</organism>
<evidence type="ECO:0000256" key="3">
    <source>
        <dbReference type="ARBA" id="ARBA00023015"/>
    </source>
</evidence>
<reference evidence="8" key="1">
    <citation type="journal article" date="2012" name="Science">
        <title>The Paleozoic origin of enzymatic lignin decomposition reconstructed from 31 fungal genomes.</title>
        <authorList>
            <person name="Floudas D."/>
            <person name="Binder M."/>
            <person name="Riley R."/>
            <person name="Barry K."/>
            <person name="Blanchette R.A."/>
            <person name="Henrissat B."/>
            <person name="Martinez A.T."/>
            <person name="Otillar R."/>
            <person name="Spatafora J.W."/>
            <person name="Yadav J.S."/>
            <person name="Aerts A."/>
            <person name="Benoit I."/>
            <person name="Boyd A."/>
            <person name="Carlson A."/>
            <person name="Copeland A."/>
            <person name="Coutinho P.M."/>
            <person name="de Vries R.P."/>
            <person name="Ferreira P."/>
            <person name="Findley K."/>
            <person name="Foster B."/>
            <person name="Gaskell J."/>
            <person name="Glotzer D."/>
            <person name="Gorecki P."/>
            <person name="Heitman J."/>
            <person name="Hesse C."/>
            <person name="Hori C."/>
            <person name="Igarashi K."/>
            <person name="Jurgens J.A."/>
            <person name="Kallen N."/>
            <person name="Kersten P."/>
            <person name="Kohler A."/>
            <person name="Kuees U."/>
            <person name="Kumar T.K.A."/>
            <person name="Kuo A."/>
            <person name="LaButti K."/>
            <person name="Larrondo L.F."/>
            <person name="Lindquist E."/>
            <person name="Ling A."/>
            <person name="Lombard V."/>
            <person name="Lucas S."/>
            <person name="Lundell T."/>
            <person name="Martin R."/>
            <person name="McLaughlin D.J."/>
            <person name="Morgenstern I."/>
            <person name="Morin E."/>
            <person name="Murat C."/>
            <person name="Nagy L.G."/>
            <person name="Nolan M."/>
            <person name="Ohm R.A."/>
            <person name="Patyshakuliyeva A."/>
            <person name="Rokas A."/>
            <person name="Ruiz-Duenas F.J."/>
            <person name="Sabat G."/>
            <person name="Salamov A."/>
            <person name="Samejima M."/>
            <person name="Schmutz J."/>
            <person name="Slot J.C."/>
            <person name="St John F."/>
            <person name="Stenlid J."/>
            <person name="Sun H."/>
            <person name="Sun S."/>
            <person name="Syed K."/>
            <person name="Tsang A."/>
            <person name="Wiebenga A."/>
            <person name="Young D."/>
            <person name="Pisabarro A."/>
            <person name="Eastwood D.C."/>
            <person name="Martin F."/>
            <person name="Cullen D."/>
            <person name="Grigoriev I.V."/>
            <person name="Hibbett D.S."/>
        </authorList>
    </citation>
    <scope>NUCLEOTIDE SEQUENCE [LARGE SCALE GENOMIC DNA]</scope>
    <source>
        <strain evidence="8">RWD-64-598 SS2</strain>
    </source>
</reference>
<feature type="region of interest" description="Disordered" evidence="6">
    <location>
        <begin position="291"/>
        <end position="355"/>
    </location>
</feature>
<dbReference type="Pfam" id="PF10198">
    <property type="entry name" value="Ada3"/>
    <property type="match status" value="1"/>
</dbReference>
<dbReference type="AlphaFoldDB" id="A0A5M3N2P6"/>
<feature type="compositionally biased region" description="Basic and acidic residues" evidence="6">
    <location>
        <begin position="62"/>
        <end position="86"/>
    </location>
</feature>
<feature type="compositionally biased region" description="Gly residues" evidence="6">
    <location>
        <begin position="628"/>
        <end position="642"/>
    </location>
</feature>
<feature type="region of interest" description="Disordered" evidence="6">
    <location>
        <begin position="62"/>
        <end position="171"/>
    </location>
</feature>
<keyword evidence="3" id="KW-0805">Transcription regulation</keyword>
<keyword evidence="8" id="KW-1185">Reference proteome</keyword>
<dbReference type="EMBL" id="JH711574">
    <property type="protein sequence ID" value="EIW85660.1"/>
    <property type="molecule type" value="Genomic_DNA"/>
</dbReference>
<feature type="region of interest" description="Disordered" evidence="6">
    <location>
        <begin position="619"/>
        <end position="642"/>
    </location>
</feature>
<evidence type="ECO:0000256" key="5">
    <source>
        <dbReference type="ARBA" id="ARBA00023242"/>
    </source>
</evidence>
<comment type="similarity">
    <text evidence="2">Belongs to the NGG1 family.</text>
</comment>
<dbReference type="OrthoDB" id="1232at2759"/>
<dbReference type="PANTHER" id="PTHR13556">
    <property type="entry name" value="TRANSCRIPTIONAL ADAPTER 3-RELATED"/>
    <property type="match status" value="1"/>
</dbReference>
<dbReference type="GO" id="GO:0005634">
    <property type="term" value="C:nucleus"/>
    <property type="evidence" value="ECO:0007669"/>
    <property type="project" value="UniProtKB-SubCell"/>
</dbReference>
<accession>A0A5M3N2P6</accession>
<sequence>MSKLTPYQPPPPVRSALLKHPPEGVPPTDELEALHAELTQLRTRSLERVKKAGEDLRTLEESMRRIKEREKGKLRAEKLRRERASLDVDEVDYSRANSGHAKSRAPSIPLSVANSARSSQDPRKPLLDDSKKNKKKKRPREDVSDAESDMSSIKTVPHRPHILPSLPKPTKSLPSISNLAKTSFQPDFSIPPPTSLITPRPPIPPAPIAGPSKPIEVTEDFSKLKQPSQVLVSTFYTSIEPWIRPVREEDVGFLEFTADEVEPFVVPPLGKHYSEQWEEADIAAYGGPMPGFQPSVVRSGQGQGQGVASGSGSGAGAGGGEGAGSSGGGLTVGGEGTSAGAAGHPPPVKWDPSTLSESDLLGEERAHGPLTERLVSALLQVNDPSGWKGVKAAEDAMEGRPGGTGAAASKREKVNVADLEERIQDTMRFHGLLKEPPDYTQKVDDPIATALRHMQHELRGVVALNKARKARLAAIAKDRVAYQEYVDNRDAVDRAITTLYTRLQKKEAPKAAKKRKKGDPNGVSTSSAASSSGNGNGNGGASAISALAPSPAALGLGPDEDNNLAVNDQLKALVDSRTQYGMLVGDFFEEKERECPGRIYGLPKRSVFEGVQEEVERKLSGGVPMDVDGGGGGGAGDALPGGLGALLAPSRREIGDQMDVG</sequence>
<keyword evidence="5" id="KW-0539">Nucleus</keyword>
<keyword evidence="4" id="KW-0804">Transcription</keyword>
<gene>
    <name evidence="7" type="ORF">CONPUDRAFT_162816</name>
</gene>
<dbReference type="Proteomes" id="UP000053558">
    <property type="component" value="Unassembled WGS sequence"/>
</dbReference>
<proteinExistence type="inferred from homology"/>
<dbReference type="GO" id="GO:0003713">
    <property type="term" value="F:transcription coactivator activity"/>
    <property type="evidence" value="ECO:0007669"/>
    <property type="project" value="TreeGrafter"/>
</dbReference>
<feature type="region of interest" description="Disordered" evidence="6">
    <location>
        <begin position="505"/>
        <end position="543"/>
    </location>
</feature>
<dbReference type="RefSeq" id="XP_007765081.1">
    <property type="nucleotide sequence ID" value="XM_007766891.1"/>
</dbReference>
<feature type="compositionally biased region" description="Basic and acidic residues" evidence="6">
    <location>
        <begin position="120"/>
        <end position="131"/>
    </location>
</feature>
<dbReference type="OMA" id="DLSHMMA"/>
<evidence type="ECO:0000256" key="6">
    <source>
        <dbReference type="SAM" id="MobiDB-lite"/>
    </source>
</evidence>
<dbReference type="GO" id="GO:0000124">
    <property type="term" value="C:SAGA complex"/>
    <property type="evidence" value="ECO:0007669"/>
    <property type="project" value="TreeGrafter"/>
</dbReference>
<evidence type="ECO:0000313" key="7">
    <source>
        <dbReference type="EMBL" id="EIW85660.1"/>
    </source>
</evidence>
<comment type="caution">
    <text evidence="7">The sequence shown here is derived from an EMBL/GenBank/DDBJ whole genome shotgun (WGS) entry which is preliminary data.</text>
</comment>
<evidence type="ECO:0000313" key="8">
    <source>
        <dbReference type="Proteomes" id="UP000053558"/>
    </source>
</evidence>
<dbReference type="GO" id="GO:0006357">
    <property type="term" value="P:regulation of transcription by RNA polymerase II"/>
    <property type="evidence" value="ECO:0007669"/>
    <property type="project" value="TreeGrafter"/>
</dbReference>
<dbReference type="GeneID" id="19204785"/>
<feature type="compositionally biased region" description="Low complexity" evidence="6">
    <location>
        <begin position="162"/>
        <end position="171"/>
    </location>
</feature>
<evidence type="ECO:0000256" key="1">
    <source>
        <dbReference type="ARBA" id="ARBA00004123"/>
    </source>
</evidence>
<dbReference type="InterPro" id="IPR019340">
    <property type="entry name" value="Histone_AcTrfase_su3"/>
</dbReference>
<evidence type="ECO:0000256" key="4">
    <source>
        <dbReference type="ARBA" id="ARBA00023163"/>
    </source>
</evidence>
<dbReference type="PANTHER" id="PTHR13556:SF2">
    <property type="entry name" value="TRANSCRIPTIONAL ADAPTER 3"/>
    <property type="match status" value="1"/>
</dbReference>
<protein>
    <recommendedName>
        <fullName evidence="9">Histone acetyltransferases subunit 3-domain-containing protein</fullName>
    </recommendedName>
</protein>
<name>A0A5M3N2P6_CONPW</name>
<evidence type="ECO:0000256" key="2">
    <source>
        <dbReference type="ARBA" id="ARBA00005330"/>
    </source>
</evidence>
<comment type="subcellular location">
    <subcellularLocation>
        <location evidence="1">Nucleus</location>
    </subcellularLocation>
</comment>